<dbReference type="InterPro" id="IPR001851">
    <property type="entry name" value="ABC_transp_permease"/>
</dbReference>
<dbReference type="Pfam" id="PF02653">
    <property type="entry name" value="BPD_transp_2"/>
    <property type="match status" value="1"/>
</dbReference>
<evidence type="ECO:0000313" key="9">
    <source>
        <dbReference type="EMBL" id="AIY18422.2"/>
    </source>
</evidence>
<gene>
    <name evidence="9" type="ORF">KR76_19635</name>
</gene>
<dbReference type="HOGENOM" id="CLU_039929_1_1_11"/>
<dbReference type="eggNOG" id="COG0559">
    <property type="taxonomic scope" value="Bacteria"/>
</dbReference>
<dbReference type="EMBL" id="CP009896">
    <property type="protein sequence ID" value="AIY18422.2"/>
    <property type="molecule type" value="Genomic_DNA"/>
</dbReference>
<organism evidence="9 10">
    <name type="scientific">Nocardioides simplex</name>
    <name type="common">Arthrobacter simplex</name>
    <dbReference type="NCBI Taxonomy" id="2045"/>
    <lineage>
        <taxon>Bacteria</taxon>
        <taxon>Bacillati</taxon>
        <taxon>Actinomycetota</taxon>
        <taxon>Actinomycetes</taxon>
        <taxon>Propionibacteriales</taxon>
        <taxon>Nocardioidaceae</taxon>
        <taxon>Pimelobacter</taxon>
    </lineage>
</organism>
<keyword evidence="3" id="KW-1003">Cell membrane</keyword>
<keyword evidence="5" id="KW-0029">Amino-acid transport</keyword>
<dbReference type="GO" id="GO:0005886">
    <property type="term" value="C:plasma membrane"/>
    <property type="evidence" value="ECO:0007669"/>
    <property type="project" value="UniProtKB-SubCell"/>
</dbReference>
<dbReference type="PANTHER" id="PTHR11795">
    <property type="entry name" value="BRANCHED-CHAIN AMINO ACID TRANSPORT SYSTEM PERMEASE PROTEIN LIVH"/>
    <property type="match status" value="1"/>
</dbReference>
<dbReference type="GO" id="GO:0022857">
    <property type="term" value="F:transmembrane transporter activity"/>
    <property type="evidence" value="ECO:0007669"/>
    <property type="project" value="InterPro"/>
</dbReference>
<sequence length="300" mass="31052">MVGLRAGLRGMTNPQLWIAVVENGCFFALLGLAFYFNLTGAGFFNFGIGAIAMAAAFTGSWLVTEHGLSRPLAGVVGVLGAIAIAVVMELAVVRPVQARGEGELSALVAVGASLFTIIQLSGLFLGHEARSGQPFWSTAPFSVGSARVGSTVVPIVVITAALFTLSYLALQRTRLGRLTRAIGNDTDAARVLGLPINTARLLSFAAAGLIAALAGITFAGRSGVSPDNALHWTITGFLALVIGGTGTVWAPLLGGALLALANVFIPFYFGGDVLAYGLVVVAMLFFAFRPEGVFAPRVRV</sequence>
<dbReference type="AlphaFoldDB" id="A0A0A1DP91"/>
<evidence type="ECO:0000256" key="7">
    <source>
        <dbReference type="ARBA" id="ARBA00023136"/>
    </source>
</evidence>
<dbReference type="CDD" id="cd06582">
    <property type="entry name" value="TM_PBP1_LivH_like"/>
    <property type="match status" value="1"/>
</dbReference>
<dbReference type="KEGG" id="psim:KR76_19635"/>
<dbReference type="PANTHER" id="PTHR11795:SF445">
    <property type="entry name" value="AMINO ACID ABC TRANSPORTER PERMEASE PROTEIN"/>
    <property type="match status" value="1"/>
</dbReference>
<evidence type="ECO:0000256" key="8">
    <source>
        <dbReference type="ARBA" id="ARBA00037998"/>
    </source>
</evidence>
<evidence type="ECO:0000256" key="2">
    <source>
        <dbReference type="ARBA" id="ARBA00022448"/>
    </source>
</evidence>
<keyword evidence="10" id="KW-1185">Reference proteome</keyword>
<protein>
    <submittedName>
        <fullName evidence="9">High-affinity branched-chain amino acid transport system permease protein LivH</fullName>
    </submittedName>
</protein>
<dbReference type="GO" id="GO:0006865">
    <property type="term" value="P:amino acid transport"/>
    <property type="evidence" value="ECO:0007669"/>
    <property type="project" value="UniProtKB-KW"/>
</dbReference>
<evidence type="ECO:0000256" key="6">
    <source>
        <dbReference type="ARBA" id="ARBA00022989"/>
    </source>
</evidence>
<reference evidence="9 10" key="1">
    <citation type="journal article" date="2015" name="Genome Announc.">
        <title>Complete Genome Sequence of Steroid-Transforming Nocardioides simplex VKM Ac-2033D.</title>
        <authorList>
            <person name="Shtratnikova V.Y."/>
            <person name="Schelkunov M.I."/>
            <person name="Pekov Y.A."/>
            <person name="Fokina V.V."/>
            <person name="Logacheva M.D."/>
            <person name="Sokolov S.L."/>
            <person name="Bragin E.Y."/>
            <person name="Ashapkin V.V."/>
            <person name="Donova M.V."/>
        </authorList>
    </citation>
    <scope>NUCLEOTIDE SEQUENCE [LARGE SCALE GENOMIC DNA]</scope>
    <source>
        <strain evidence="9 10">VKM Ac-2033D</strain>
    </source>
</reference>
<evidence type="ECO:0000256" key="5">
    <source>
        <dbReference type="ARBA" id="ARBA00022970"/>
    </source>
</evidence>
<keyword evidence="4" id="KW-0812">Transmembrane</keyword>
<comment type="subcellular location">
    <subcellularLocation>
        <location evidence="1">Cell membrane</location>
        <topology evidence="1">Multi-pass membrane protein</topology>
    </subcellularLocation>
</comment>
<name>A0A0A1DP91_NOCSI</name>
<dbReference type="InterPro" id="IPR052157">
    <property type="entry name" value="BCAA_transport_permease"/>
</dbReference>
<accession>A0A0A1DP91</accession>
<evidence type="ECO:0000256" key="3">
    <source>
        <dbReference type="ARBA" id="ARBA00022475"/>
    </source>
</evidence>
<evidence type="ECO:0000313" key="10">
    <source>
        <dbReference type="Proteomes" id="UP000030300"/>
    </source>
</evidence>
<dbReference type="Proteomes" id="UP000030300">
    <property type="component" value="Chromosome"/>
</dbReference>
<proteinExistence type="inferred from homology"/>
<evidence type="ECO:0000256" key="4">
    <source>
        <dbReference type="ARBA" id="ARBA00022692"/>
    </source>
</evidence>
<keyword evidence="7" id="KW-0472">Membrane</keyword>
<keyword evidence="6" id="KW-1133">Transmembrane helix</keyword>
<comment type="similarity">
    <text evidence="8">Belongs to the binding-protein-dependent transport system permease family. LivHM subfamily.</text>
</comment>
<dbReference type="STRING" id="2045.KR76_19635"/>
<evidence type="ECO:0000256" key="1">
    <source>
        <dbReference type="ARBA" id="ARBA00004651"/>
    </source>
</evidence>
<keyword evidence="2" id="KW-0813">Transport</keyword>